<keyword evidence="5" id="KW-0418">Kinase</keyword>
<keyword evidence="12" id="KW-1185">Reference proteome</keyword>
<dbReference type="EC" id="2.7.11.1" evidence="1"/>
<comment type="catalytic activity">
    <reaction evidence="8">
        <text>L-seryl-[protein] + ATP = O-phospho-L-seryl-[protein] + ADP + H(+)</text>
        <dbReference type="Rhea" id="RHEA:17989"/>
        <dbReference type="Rhea" id="RHEA-COMP:9863"/>
        <dbReference type="Rhea" id="RHEA-COMP:11604"/>
        <dbReference type="ChEBI" id="CHEBI:15378"/>
        <dbReference type="ChEBI" id="CHEBI:29999"/>
        <dbReference type="ChEBI" id="CHEBI:30616"/>
        <dbReference type="ChEBI" id="CHEBI:83421"/>
        <dbReference type="ChEBI" id="CHEBI:456216"/>
        <dbReference type="EC" id="2.7.11.1"/>
    </reaction>
</comment>
<dbReference type="GO" id="GO:0035556">
    <property type="term" value="P:intracellular signal transduction"/>
    <property type="evidence" value="ECO:0007669"/>
    <property type="project" value="TreeGrafter"/>
</dbReference>
<sequence>HQCGAEPTERERGEVKLSLDNFQFIKMLGKGSYGTVVLAKRKLPAGHEQLCAVKALKKKRVTRFASICATIAEKEALILASGHPFITSLYSCFQNKAVPILKFTVRLKS</sequence>
<keyword evidence="2" id="KW-0723">Serine/threonine-protein kinase</keyword>
<dbReference type="PROSITE" id="PS00107">
    <property type="entry name" value="PROTEIN_KINASE_ATP"/>
    <property type="match status" value="1"/>
</dbReference>
<dbReference type="PANTHER" id="PTHR24356:SF240">
    <property type="entry name" value="PROTEIN KINASE C"/>
    <property type="match status" value="1"/>
</dbReference>
<keyword evidence="6 9" id="KW-0067">ATP-binding</keyword>
<evidence type="ECO:0000256" key="7">
    <source>
        <dbReference type="ARBA" id="ARBA00047899"/>
    </source>
</evidence>
<dbReference type="AlphaFoldDB" id="A0A6L2PTW1"/>
<evidence type="ECO:0000256" key="3">
    <source>
        <dbReference type="ARBA" id="ARBA00022679"/>
    </source>
</evidence>
<gene>
    <name evidence="11" type="ORF">Cfor_01485</name>
</gene>
<dbReference type="PANTHER" id="PTHR24356">
    <property type="entry name" value="SERINE/THREONINE-PROTEIN KINASE"/>
    <property type="match status" value="1"/>
</dbReference>
<protein>
    <recommendedName>
        <fullName evidence="1">non-specific serine/threonine protein kinase</fullName>
        <ecNumber evidence="1">2.7.11.1</ecNumber>
    </recommendedName>
</protein>
<evidence type="ECO:0000256" key="6">
    <source>
        <dbReference type="ARBA" id="ARBA00022840"/>
    </source>
</evidence>
<dbReference type="GO" id="GO:0005524">
    <property type="term" value="F:ATP binding"/>
    <property type="evidence" value="ECO:0007669"/>
    <property type="project" value="UniProtKB-UniRule"/>
</dbReference>
<dbReference type="OrthoDB" id="63267at2759"/>
<organism evidence="11 12">
    <name type="scientific">Coptotermes formosanus</name>
    <name type="common">Formosan subterranean termite</name>
    <dbReference type="NCBI Taxonomy" id="36987"/>
    <lineage>
        <taxon>Eukaryota</taxon>
        <taxon>Metazoa</taxon>
        <taxon>Ecdysozoa</taxon>
        <taxon>Arthropoda</taxon>
        <taxon>Hexapoda</taxon>
        <taxon>Insecta</taxon>
        <taxon>Pterygota</taxon>
        <taxon>Neoptera</taxon>
        <taxon>Polyneoptera</taxon>
        <taxon>Dictyoptera</taxon>
        <taxon>Blattodea</taxon>
        <taxon>Blattoidea</taxon>
        <taxon>Termitoidae</taxon>
        <taxon>Rhinotermitidae</taxon>
        <taxon>Coptotermes</taxon>
    </lineage>
</organism>
<evidence type="ECO:0000256" key="2">
    <source>
        <dbReference type="ARBA" id="ARBA00022527"/>
    </source>
</evidence>
<dbReference type="SUPFAM" id="SSF56112">
    <property type="entry name" value="Protein kinase-like (PK-like)"/>
    <property type="match status" value="1"/>
</dbReference>
<dbReference type="GO" id="GO:0004674">
    <property type="term" value="F:protein serine/threonine kinase activity"/>
    <property type="evidence" value="ECO:0007669"/>
    <property type="project" value="UniProtKB-KW"/>
</dbReference>
<comment type="caution">
    <text evidence="11">The sequence shown here is derived from an EMBL/GenBank/DDBJ whole genome shotgun (WGS) entry which is preliminary data.</text>
</comment>
<dbReference type="InParanoid" id="A0A6L2PTW1"/>
<evidence type="ECO:0000313" key="11">
    <source>
        <dbReference type="EMBL" id="GFG33277.1"/>
    </source>
</evidence>
<dbReference type="Gene3D" id="3.30.200.20">
    <property type="entry name" value="Phosphorylase Kinase, domain 1"/>
    <property type="match status" value="1"/>
</dbReference>
<dbReference type="PROSITE" id="PS50011">
    <property type="entry name" value="PROTEIN_KINASE_DOM"/>
    <property type="match status" value="1"/>
</dbReference>
<feature type="domain" description="Protein kinase" evidence="10">
    <location>
        <begin position="22"/>
        <end position="109"/>
    </location>
</feature>
<feature type="binding site" evidence="9">
    <location>
        <position position="54"/>
    </location>
    <ligand>
        <name>ATP</name>
        <dbReference type="ChEBI" id="CHEBI:30616"/>
    </ligand>
</feature>
<evidence type="ECO:0000256" key="9">
    <source>
        <dbReference type="PROSITE-ProRule" id="PRU10141"/>
    </source>
</evidence>
<comment type="catalytic activity">
    <reaction evidence="7">
        <text>L-threonyl-[protein] + ATP = O-phospho-L-threonyl-[protein] + ADP + H(+)</text>
        <dbReference type="Rhea" id="RHEA:46608"/>
        <dbReference type="Rhea" id="RHEA-COMP:11060"/>
        <dbReference type="Rhea" id="RHEA-COMP:11605"/>
        <dbReference type="ChEBI" id="CHEBI:15378"/>
        <dbReference type="ChEBI" id="CHEBI:30013"/>
        <dbReference type="ChEBI" id="CHEBI:30616"/>
        <dbReference type="ChEBI" id="CHEBI:61977"/>
        <dbReference type="ChEBI" id="CHEBI:456216"/>
        <dbReference type="EC" id="2.7.11.1"/>
    </reaction>
</comment>
<evidence type="ECO:0000256" key="8">
    <source>
        <dbReference type="ARBA" id="ARBA00048679"/>
    </source>
</evidence>
<evidence type="ECO:0000313" key="12">
    <source>
        <dbReference type="Proteomes" id="UP000502823"/>
    </source>
</evidence>
<dbReference type="InterPro" id="IPR050236">
    <property type="entry name" value="Ser_Thr_kinase_AGC"/>
</dbReference>
<evidence type="ECO:0000259" key="10">
    <source>
        <dbReference type="PROSITE" id="PS50011"/>
    </source>
</evidence>
<feature type="non-terminal residue" evidence="11">
    <location>
        <position position="1"/>
    </location>
</feature>
<evidence type="ECO:0000256" key="4">
    <source>
        <dbReference type="ARBA" id="ARBA00022741"/>
    </source>
</evidence>
<dbReference type="InterPro" id="IPR000719">
    <property type="entry name" value="Prot_kinase_dom"/>
</dbReference>
<dbReference type="EMBL" id="BLKM01000424">
    <property type="protein sequence ID" value="GFG33277.1"/>
    <property type="molecule type" value="Genomic_DNA"/>
</dbReference>
<accession>A0A6L2PTW1</accession>
<evidence type="ECO:0000256" key="5">
    <source>
        <dbReference type="ARBA" id="ARBA00022777"/>
    </source>
</evidence>
<dbReference type="InterPro" id="IPR011009">
    <property type="entry name" value="Kinase-like_dom_sf"/>
</dbReference>
<reference evidence="12" key="1">
    <citation type="submission" date="2020-01" db="EMBL/GenBank/DDBJ databases">
        <title>Draft genome sequence of the Termite Coptotermes fromosanus.</title>
        <authorList>
            <person name="Itakura S."/>
            <person name="Yosikawa Y."/>
            <person name="Umezawa K."/>
        </authorList>
    </citation>
    <scope>NUCLEOTIDE SEQUENCE [LARGE SCALE GENOMIC DNA]</scope>
</reference>
<proteinExistence type="predicted"/>
<dbReference type="InterPro" id="IPR017441">
    <property type="entry name" value="Protein_kinase_ATP_BS"/>
</dbReference>
<keyword evidence="4 9" id="KW-0547">Nucleotide-binding</keyword>
<evidence type="ECO:0000256" key="1">
    <source>
        <dbReference type="ARBA" id="ARBA00012513"/>
    </source>
</evidence>
<keyword evidence="3" id="KW-0808">Transferase</keyword>
<name>A0A6L2PTW1_COPFO</name>
<dbReference type="Proteomes" id="UP000502823">
    <property type="component" value="Unassembled WGS sequence"/>
</dbReference>